<accession>A0ABR3G8C7</accession>
<feature type="signal peptide" evidence="1">
    <location>
        <begin position="1"/>
        <end position="19"/>
    </location>
</feature>
<sequence>MKWLTVFLGVAAFAASVSARCLPFHLKIANSPNTAINGFYLENKSGVATFNAGLESVVGCFSDTSRELFVTPSKDGRDIFLLVPIDSSGVENLLFGHDKAGANYNDFNLRNGYLTYGRDADRFVAFPSSAGTGWVIRWVPKDVITTANGFSIDLQVEWV</sequence>
<dbReference type="EMBL" id="JBBBZM010000182">
    <property type="protein sequence ID" value="KAL0632196.1"/>
    <property type="molecule type" value="Genomic_DNA"/>
</dbReference>
<organism evidence="2 3">
    <name type="scientific">Discina gigas</name>
    <dbReference type="NCBI Taxonomy" id="1032678"/>
    <lineage>
        <taxon>Eukaryota</taxon>
        <taxon>Fungi</taxon>
        <taxon>Dikarya</taxon>
        <taxon>Ascomycota</taxon>
        <taxon>Pezizomycotina</taxon>
        <taxon>Pezizomycetes</taxon>
        <taxon>Pezizales</taxon>
        <taxon>Discinaceae</taxon>
        <taxon>Discina</taxon>
    </lineage>
</organism>
<evidence type="ECO:0000313" key="2">
    <source>
        <dbReference type="EMBL" id="KAL0632196.1"/>
    </source>
</evidence>
<feature type="chain" id="PRO_5046505903" evidence="1">
    <location>
        <begin position="20"/>
        <end position="159"/>
    </location>
</feature>
<comment type="caution">
    <text evidence="2">The sequence shown here is derived from an EMBL/GenBank/DDBJ whole genome shotgun (WGS) entry which is preliminary data.</text>
</comment>
<name>A0ABR3G8C7_9PEZI</name>
<dbReference type="Proteomes" id="UP001447188">
    <property type="component" value="Unassembled WGS sequence"/>
</dbReference>
<evidence type="ECO:0000313" key="3">
    <source>
        <dbReference type="Proteomes" id="UP001447188"/>
    </source>
</evidence>
<keyword evidence="3" id="KW-1185">Reference proteome</keyword>
<reference evidence="2 3" key="1">
    <citation type="submission" date="2024-02" db="EMBL/GenBank/DDBJ databases">
        <title>Discinaceae phylogenomics.</title>
        <authorList>
            <person name="Dirks A.C."/>
            <person name="James T.Y."/>
        </authorList>
    </citation>
    <scope>NUCLEOTIDE SEQUENCE [LARGE SCALE GENOMIC DNA]</scope>
    <source>
        <strain evidence="2 3">ACD0624</strain>
    </source>
</reference>
<proteinExistence type="predicted"/>
<evidence type="ECO:0000256" key="1">
    <source>
        <dbReference type="SAM" id="SignalP"/>
    </source>
</evidence>
<protein>
    <submittedName>
        <fullName evidence="2">Uncharacterized protein</fullName>
    </submittedName>
</protein>
<gene>
    <name evidence="2" type="ORF">Q9L58_008945</name>
</gene>
<keyword evidence="1" id="KW-0732">Signal</keyword>